<dbReference type="Gene3D" id="2.160.20.10">
    <property type="entry name" value="Single-stranded right-handed beta-helix, Pectin lyase-like"/>
    <property type="match status" value="1"/>
</dbReference>
<name>A0A0A3YHC6_9GAMM</name>
<evidence type="ECO:0000313" key="1">
    <source>
        <dbReference type="EMBL" id="KGT86000.1"/>
    </source>
</evidence>
<dbReference type="AlphaFoldDB" id="A0A0A3YHC6"/>
<keyword evidence="2" id="KW-1185">Reference proteome</keyword>
<protein>
    <recommendedName>
        <fullName evidence="3">Tail spike TSP1/Gp66 N-terminal domain-containing protein</fullName>
    </recommendedName>
</protein>
<accession>A0A0A3YHC6</accession>
<dbReference type="Proteomes" id="UP000030351">
    <property type="component" value="Unassembled WGS sequence"/>
</dbReference>
<comment type="caution">
    <text evidence="1">The sequence shown here is derived from an EMBL/GenBank/DDBJ whole genome shotgun (WGS) entry which is preliminary data.</text>
</comment>
<reference evidence="1 2" key="1">
    <citation type="submission" date="2014-10" db="EMBL/GenBank/DDBJ databases">
        <title>Genome sequence of Erwinia typographi M043b.</title>
        <authorList>
            <person name="Chan K.-G."/>
            <person name="Tan W.-S."/>
        </authorList>
    </citation>
    <scope>NUCLEOTIDE SEQUENCE [LARGE SCALE GENOMIC DNA]</scope>
    <source>
        <strain evidence="1 2">M043b</strain>
    </source>
</reference>
<dbReference type="RefSeq" id="WP_034899996.1">
    <property type="nucleotide sequence ID" value="NZ_JRUQ01000125.1"/>
</dbReference>
<sequence>MAVTVDTFASLRQQSPSEEGEVVWLAGHTTAPYGEGAFIGHLSAGADDGGFIAAGDGFYWQRITDLNDLTVCDFGAIPDGVTDCSPAATAQLEFMMSDSAVSIAGVSTIRQAGIKFPAGTFYMTPVNWMEYGTALAETDADYPYYTESHYSAFGGIRIQGFSTPYGKQVFTTIISDSSDGYVFKLNHRRLVVEGIKWNGQQSTGYDSSTMLLTGATQGVFNDTASNTQGFIYNDCAGGCYVYIKNFENANTGGHTFFIKDTLDSIVEQCYSSTNAAPFFTASWTNRPTGVWDHSTSIEFRNCNFLTNLAPCIWAPRAAQCKMDNVWFSGPGNVPFDINNAQFIINMMCIEGCVHNPVMYACRAITNVLSVPTGNDYDWNTLPSDDDWYSYPQNPDGSEITSWLSGYERGNVLVENHGIEISGTLKAKWQSGVLRGTNNSSSVLYLNIGSFTIPNTGGQWEIEVICRDGYSSVGSGNYAVTGDRTPGKTIINIQRGSGTTPIITYYHQGNSGVKGVQFTTPTYADTIPDMWIQLAAYCGEYVINAKSTGPTRFDAGTCALFTPSGTTQTTSPGLTFATARMSIHNGSAGVGAQGNIVAISTATNTPTDTTTVSGYMEVVLNGTIVFVPYYS</sequence>
<evidence type="ECO:0008006" key="3">
    <source>
        <dbReference type="Google" id="ProtNLM"/>
    </source>
</evidence>
<dbReference type="EMBL" id="JRUQ01000125">
    <property type="protein sequence ID" value="KGT86000.1"/>
    <property type="molecule type" value="Genomic_DNA"/>
</dbReference>
<evidence type="ECO:0000313" key="2">
    <source>
        <dbReference type="Proteomes" id="UP000030351"/>
    </source>
</evidence>
<dbReference type="OrthoDB" id="6510809at2"/>
<organism evidence="1 2">
    <name type="scientific">Erwinia typographi</name>
    <dbReference type="NCBI Taxonomy" id="371042"/>
    <lineage>
        <taxon>Bacteria</taxon>
        <taxon>Pseudomonadati</taxon>
        <taxon>Pseudomonadota</taxon>
        <taxon>Gammaproteobacteria</taxon>
        <taxon>Enterobacterales</taxon>
        <taxon>Erwiniaceae</taxon>
        <taxon>Erwinia</taxon>
    </lineage>
</organism>
<proteinExistence type="predicted"/>
<dbReference type="InterPro" id="IPR012334">
    <property type="entry name" value="Pectin_lyas_fold"/>
</dbReference>
<gene>
    <name evidence="1" type="ORF">NG99_27205</name>
</gene>
<dbReference type="STRING" id="371042.NG99_27205"/>
<dbReference type="eggNOG" id="COG5434">
    <property type="taxonomic scope" value="Bacteria"/>
</dbReference>